<gene>
    <name evidence="4" type="ORF">BS50DRAFT_455936</name>
</gene>
<dbReference type="SUPFAM" id="SSF51735">
    <property type="entry name" value="NAD(P)-binding Rossmann-fold domains"/>
    <property type="match status" value="1"/>
</dbReference>
<dbReference type="Proteomes" id="UP000240883">
    <property type="component" value="Unassembled WGS sequence"/>
</dbReference>
<evidence type="ECO:0000256" key="3">
    <source>
        <dbReference type="ARBA" id="ARBA00023002"/>
    </source>
</evidence>
<keyword evidence="2" id="KW-0521">NADP</keyword>
<keyword evidence="5" id="KW-1185">Reference proteome</keyword>
<protein>
    <submittedName>
        <fullName evidence="4">NAD(P)-binding protein</fullName>
    </submittedName>
</protein>
<dbReference type="PANTHER" id="PTHR44229">
    <property type="entry name" value="15-HYDROXYPROSTAGLANDIN DEHYDROGENASE [NAD(+)]"/>
    <property type="match status" value="1"/>
</dbReference>
<evidence type="ECO:0000313" key="5">
    <source>
        <dbReference type="Proteomes" id="UP000240883"/>
    </source>
</evidence>
<organism evidence="4 5">
    <name type="scientific">Corynespora cassiicola Philippines</name>
    <dbReference type="NCBI Taxonomy" id="1448308"/>
    <lineage>
        <taxon>Eukaryota</taxon>
        <taxon>Fungi</taxon>
        <taxon>Dikarya</taxon>
        <taxon>Ascomycota</taxon>
        <taxon>Pezizomycotina</taxon>
        <taxon>Dothideomycetes</taxon>
        <taxon>Pleosporomycetidae</taxon>
        <taxon>Pleosporales</taxon>
        <taxon>Corynesporascaceae</taxon>
        <taxon>Corynespora</taxon>
    </lineage>
</organism>
<dbReference type="GO" id="GO:0016616">
    <property type="term" value="F:oxidoreductase activity, acting on the CH-OH group of donors, NAD or NADP as acceptor"/>
    <property type="evidence" value="ECO:0007669"/>
    <property type="project" value="TreeGrafter"/>
</dbReference>
<dbReference type="InterPro" id="IPR002347">
    <property type="entry name" value="SDR_fam"/>
</dbReference>
<dbReference type="OrthoDB" id="5371740at2759"/>
<dbReference type="Gene3D" id="3.40.50.720">
    <property type="entry name" value="NAD(P)-binding Rossmann-like Domain"/>
    <property type="match status" value="1"/>
</dbReference>
<dbReference type="EMBL" id="KZ678141">
    <property type="protein sequence ID" value="PSN62540.1"/>
    <property type="molecule type" value="Genomic_DNA"/>
</dbReference>
<name>A0A2T2NAZ8_CORCC</name>
<comment type="similarity">
    <text evidence="1">Belongs to the short-chain dehydrogenases/reductases (SDR) family.</text>
</comment>
<dbReference type="PROSITE" id="PS00061">
    <property type="entry name" value="ADH_SHORT"/>
    <property type="match status" value="1"/>
</dbReference>
<evidence type="ECO:0000256" key="1">
    <source>
        <dbReference type="ARBA" id="ARBA00006484"/>
    </source>
</evidence>
<sequence>MSKPVAVVTGAGSGIGLGVATHLYSLGYKVVIADLNPTTGKTAASSLGDDAIFIQTDVASYQQQARLFKQAYEWGGNRLDFFHANAGIDDRQSLYDGEDKEELDENGLVKPLNTKSMQVNLEAVVQGLWLFKYYVRRSKEAGGGKGKFVATSSAAGLYSMTTNPQYTASKYGVVGFVRAAGPVFVKENITVNCICPGFIPTNLCPPKLLEVWPKEHITPLSTATKAIDAFLGDDNLTGQAVELSQENIYFRQQVDWVNESQKWIGTESLSLWDEVY</sequence>
<dbReference type="Pfam" id="PF00106">
    <property type="entry name" value="adh_short"/>
    <property type="match status" value="1"/>
</dbReference>
<accession>A0A2T2NAZ8</accession>
<feature type="non-terminal residue" evidence="4">
    <location>
        <position position="276"/>
    </location>
</feature>
<keyword evidence="3" id="KW-0560">Oxidoreductase</keyword>
<evidence type="ECO:0000313" key="4">
    <source>
        <dbReference type="EMBL" id="PSN62540.1"/>
    </source>
</evidence>
<dbReference type="PRINTS" id="PR00081">
    <property type="entry name" value="GDHRDH"/>
</dbReference>
<dbReference type="InterPro" id="IPR036291">
    <property type="entry name" value="NAD(P)-bd_dom_sf"/>
</dbReference>
<dbReference type="AlphaFoldDB" id="A0A2T2NAZ8"/>
<evidence type="ECO:0000256" key="2">
    <source>
        <dbReference type="ARBA" id="ARBA00022857"/>
    </source>
</evidence>
<dbReference type="PANTHER" id="PTHR44229:SF4">
    <property type="entry name" value="15-HYDROXYPROSTAGLANDIN DEHYDROGENASE [NAD(+)]"/>
    <property type="match status" value="1"/>
</dbReference>
<dbReference type="CDD" id="cd05323">
    <property type="entry name" value="ADH_SDR_c_like"/>
    <property type="match status" value="1"/>
</dbReference>
<proteinExistence type="inferred from homology"/>
<dbReference type="InterPro" id="IPR020904">
    <property type="entry name" value="Sc_DH/Rdtase_CS"/>
</dbReference>
<dbReference type="GO" id="GO:0005737">
    <property type="term" value="C:cytoplasm"/>
    <property type="evidence" value="ECO:0007669"/>
    <property type="project" value="TreeGrafter"/>
</dbReference>
<reference evidence="4 5" key="1">
    <citation type="journal article" date="2018" name="Front. Microbiol.">
        <title>Genome-Wide Analysis of Corynespora cassiicola Leaf Fall Disease Putative Effectors.</title>
        <authorList>
            <person name="Lopez D."/>
            <person name="Ribeiro S."/>
            <person name="Label P."/>
            <person name="Fumanal B."/>
            <person name="Venisse J.S."/>
            <person name="Kohler A."/>
            <person name="de Oliveira R.R."/>
            <person name="Labutti K."/>
            <person name="Lipzen A."/>
            <person name="Lail K."/>
            <person name="Bauer D."/>
            <person name="Ohm R.A."/>
            <person name="Barry K.W."/>
            <person name="Spatafora J."/>
            <person name="Grigoriev I.V."/>
            <person name="Martin F.M."/>
            <person name="Pujade-Renaud V."/>
        </authorList>
    </citation>
    <scope>NUCLEOTIDE SEQUENCE [LARGE SCALE GENOMIC DNA]</scope>
    <source>
        <strain evidence="4 5">Philippines</strain>
    </source>
</reference>
<dbReference type="STRING" id="1448308.A0A2T2NAZ8"/>